<dbReference type="Proteomes" id="UP001152484">
    <property type="component" value="Unassembled WGS sequence"/>
</dbReference>
<proteinExistence type="predicted"/>
<dbReference type="EMBL" id="CAMAPE010000075">
    <property type="protein sequence ID" value="CAH9118121.1"/>
    <property type="molecule type" value="Genomic_DNA"/>
</dbReference>
<organism evidence="2 3">
    <name type="scientific">Cuscuta europaea</name>
    <name type="common">European dodder</name>
    <dbReference type="NCBI Taxonomy" id="41803"/>
    <lineage>
        <taxon>Eukaryota</taxon>
        <taxon>Viridiplantae</taxon>
        <taxon>Streptophyta</taxon>
        <taxon>Embryophyta</taxon>
        <taxon>Tracheophyta</taxon>
        <taxon>Spermatophyta</taxon>
        <taxon>Magnoliopsida</taxon>
        <taxon>eudicotyledons</taxon>
        <taxon>Gunneridae</taxon>
        <taxon>Pentapetalae</taxon>
        <taxon>asterids</taxon>
        <taxon>lamiids</taxon>
        <taxon>Solanales</taxon>
        <taxon>Convolvulaceae</taxon>
        <taxon>Cuscuteae</taxon>
        <taxon>Cuscuta</taxon>
        <taxon>Cuscuta subgen. Cuscuta</taxon>
    </lineage>
</organism>
<feature type="compositionally biased region" description="Polar residues" evidence="1">
    <location>
        <begin position="1"/>
        <end position="13"/>
    </location>
</feature>
<feature type="region of interest" description="Disordered" evidence="1">
    <location>
        <begin position="1"/>
        <end position="37"/>
    </location>
</feature>
<comment type="caution">
    <text evidence="2">The sequence shown here is derived from an EMBL/GenBank/DDBJ whole genome shotgun (WGS) entry which is preliminary data.</text>
</comment>
<keyword evidence="3" id="KW-1185">Reference proteome</keyword>
<protein>
    <submittedName>
        <fullName evidence="2">Uncharacterized protein</fullName>
    </submittedName>
</protein>
<dbReference type="AlphaFoldDB" id="A0A9P0ZZK7"/>
<evidence type="ECO:0000313" key="2">
    <source>
        <dbReference type="EMBL" id="CAH9118121.1"/>
    </source>
</evidence>
<reference evidence="2" key="1">
    <citation type="submission" date="2022-07" db="EMBL/GenBank/DDBJ databases">
        <authorList>
            <person name="Macas J."/>
            <person name="Novak P."/>
            <person name="Neumann P."/>
        </authorList>
    </citation>
    <scope>NUCLEOTIDE SEQUENCE</scope>
</reference>
<name>A0A9P0ZZK7_CUSEU</name>
<evidence type="ECO:0000256" key="1">
    <source>
        <dbReference type="SAM" id="MobiDB-lite"/>
    </source>
</evidence>
<accession>A0A9P0ZZK7</accession>
<evidence type="ECO:0000313" key="3">
    <source>
        <dbReference type="Proteomes" id="UP001152484"/>
    </source>
</evidence>
<gene>
    <name evidence="2" type="ORF">CEURO_LOCUS21810</name>
</gene>
<sequence length="141" mass="15647">MKNLCTVGTNSSADEYLRHERRPPRPSPSPPQTDPRHRSGFHRLLLLLISSPPRLRWLMSDARTFVGRWSKGCASTNFSVVQMTAGAGSAAWMDGDCELGLSIPGLPYWMDYDCDLGKGLGFQVMVRRLGRGLGARVWKVG</sequence>